<dbReference type="Gene3D" id="1.10.10.60">
    <property type="entry name" value="Homeodomain-like"/>
    <property type="match status" value="1"/>
</dbReference>
<protein>
    <submittedName>
        <fullName evidence="5">Helix-turn-helix domain-containing protein</fullName>
    </submittedName>
</protein>
<feature type="domain" description="HTH araC/xylS-type" evidence="4">
    <location>
        <begin position="201"/>
        <end position="300"/>
    </location>
</feature>
<evidence type="ECO:0000313" key="6">
    <source>
        <dbReference type="Proteomes" id="UP001597287"/>
    </source>
</evidence>
<name>A0ABW5ETX1_9BURK</name>
<dbReference type="Pfam" id="PF12833">
    <property type="entry name" value="HTH_18"/>
    <property type="match status" value="1"/>
</dbReference>
<dbReference type="PANTHER" id="PTHR46796">
    <property type="entry name" value="HTH-TYPE TRANSCRIPTIONAL ACTIVATOR RHAS-RELATED"/>
    <property type="match status" value="1"/>
</dbReference>
<accession>A0ABW5ETX1</accession>
<dbReference type="SMART" id="SM00342">
    <property type="entry name" value="HTH_ARAC"/>
    <property type="match status" value="1"/>
</dbReference>
<evidence type="ECO:0000256" key="1">
    <source>
        <dbReference type="ARBA" id="ARBA00023015"/>
    </source>
</evidence>
<sequence>MQVHFDSSRHSDQGNFASYSRLTDLLMYPALRSSQPAALDTPLRLASQDLGGLLMLQLTRPPGTSARSMRHEPADAMFLSVLEAGPVILDTANQCLVQNTGDIVLWNADQRHEWRYEQGMSSTCVRLPRSWLSRMVPDLPASRLLPAGGPATGLLACMVRQLAALPSPHGTKAGAHLRSSLLHVLFATLSSGPCAEPSRLADAKQYMRARLDDTELTLQQVASSLGISLRSLARLFADEGSTPSRWLWSERVDQAHRLLESGEAQRVTDAALACGFTSFSHFSRAFRQAHGVPPSAVLNRAGG</sequence>
<reference evidence="6" key="1">
    <citation type="journal article" date="2019" name="Int. J. Syst. Evol. Microbiol.">
        <title>The Global Catalogue of Microorganisms (GCM) 10K type strain sequencing project: providing services to taxonomists for standard genome sequencing and annotation.</title>
        <authorList>
            <consortium name="The Broad Institute Genomics Platform"/>
            <consortium name="The Broad Institute Genome Sequencing Center for Infectious Disease"/>
            <person name="Wu L."/>
            <person name="Ma J."/>
        </authorList>
    </citation>
    <scope>NUCLEOTIDE SEQUENCE [LARGE SCALE GENOMIC DNA]</scope>
    <source>
        <strain evidence="6">CCUG 62793</strain>
    </source>
</reference>
<dbReference type="SUPFAM" id="SSF46689">
    <property type="entry name" value="Homeodomain-like"/>
    <property type="match status" value="1"/>
</dbReference>
<dbReference type="InterPro" id="IPR035418">
    <property type="entry name" value="AraC-bd_2"/>
</dbReference>
<organism evidence="5 6">
    <name type="scientific">Delftia deserti</name>
    <dbReference type="NCBI Taxonomy" id="1651218"/>
    <lineage>
        <taxon>Bacteria</taxon>
        <taxon>Pseudomonadati</taxon>
        <taxon>Pseudomonadota</taxon>
        <taxon>Betaproteobacteria</taxon>
        <taxon>Burkholderiales</taxon>
        <taxon>Comamonadaceae</taxon>
        <taxon>Delftia</taxon>
    </lineage>
</organism>
<dbReference type="PROSITE" id="PS00041">
    <property type="entry name" value="HTH_ARAC_FAMILY_1"/>
    <property type="match status" value="1"/>
</dbReference>
<keyword evidence="1" id="KW-0805">Transcription regulation</keyword>
<keyword evidence="6" id="KW-1185">Reference proteome</keyword>
<dbReference type="RefSeq" id="WP_220808906.1">
    <property type="nucleotide sequence ID" value="NZ_JBHSIH010000001.1"/>
</dbReference>
<gene>
    <name evidence="5" type="ORF">ACFSPV_22940</name>
</gene>
<dbReference type="Proteomes" id="UP001597287">
    <property type="component" value="Unassembled WGS sequence"/>
</dbReference>
<evidence type="ECO:0000256" key="2">
    <source>
        <dbReference type="ARBA" id="ARBA00023125"/>
    </source>
</evidence>
<keyword evidence="2" id="KW-0238">DNA-binding</keyword>
<dbReference type="EMBL" id="JBHUIG010000028">
    <property type="protein sequence ID" value="MFD2321555.1"/>
    <property type="molecule type" value="Genomic_DNA"/>
</dbReference>
<evidence type="ECO:0000256" key="3">
    <source>
        <dbReference type="ARBA" id="ARBA00023163"/>
    </source>
</evidence>
<evidence type="ECO:0000259" key="4">
    <source>
        <dbReference type="PROSITE" id="PS01124"/>
    </source>
</evidence>
<dbReference type="InterPro" id="IPR018060">
    <property type="entry name" value="HTH_AraC"/>
</dbReference>
<dbReference type="InterPro" id="IPR050204">
    <property type="entry name" value="AraC_XylS_family_regulators"/>
</dbReference>
<keyword evidence="3" id="KW-0804">Transcription</keyword>
<proteinExistence type="predicted"/>
<dbReference type="PANTHER" id="PTHR46796:SF6">
    <property type="entry name" value="ARAC SUBFAMILY"/>
    <property type="match status" value="1"/>
</dbReference>
<dbReference type="InterPro" id="IPR018062">
    <property type="entry name" value="HTH_AraC-typ_CS"/>
</dbReference>
<comment type="caution">
    <text evidence="5">The sequence shown here is derived from an EMBL/GenBank/DDBJ whole genome shotgun (WGS) entry which is preliminary data.</text>
</comment>
<dbReference type="InterPro" id="IPR009057">
    <property type="entry name" value="Homeodomain-like_sf"/>
</dbReference>
<dbReference type="Pfam" id="PF14525">
    <property type="entry name" value="AraC_binding_2"/>
    <property type="match status" value="1"/>
</dbReference>
<evidence type="ECO:0000313" key="5">
    <source>
        <dbReference type="EMBL" id="MFD2321555.1"/>
    </source>
</evidence>
<dbReference type="PROSITE" id="PS01124">
    <property type="entry name" value="HTH_ARAC_FAMILY_2"/>
    <property type="match status" value="1"/>
</dbReference>